<dbReference type="EMBL" id="CP071796">
    <property type="protein sequence ID" value="QTD43824.1"/>
    <property type="molecule type" value="Genomic_DNA"/>
</dbReference>
<dbReference type="PROSITE" id="PS51318">
    <property type="entry name" value="TAT"/>
    <property type="match status" value="1"/>
</dbReference>
<dbReference type="GO" id="GO:0009253">
    <property type="term" value="P:peptidoglycan catabolic process"/>
    <property type="evidence" value="ECO:0007669"/>
    <property type="project" value="TreeGrafter"/>
</dbReference>
<dbReference type="FunFam" id="1.10.8.350:FF:000001">
    <property type="entry name" value="Lytic murein transglycosylase B"/>
    <property type="match status" value="1"/>
</dbReference>
<dbReference type="Gene3D" id="1.10.530.10">
    <property type="match status" value="1"/>
</dbReference>
<dbReference type="NCBIfam" id="TIGR02282">
    <property type="entry name" value="MltB"/>
    <property type="match status" value="1"/>
</dbReference>
<evidence type="ECO:0000259" key="2">
    <source>
        <dbReference type="Pfam" id="PF13406"/>
    </source>
</evidence>
<evidence type="ECO:0000256" key="1">
    <source>
        <dbReference type="PIRSR" id="PIRSR611757-1"/>
    </source>
</evidence>
<dbReference type="RefSeq" id="WP_208007233.1">
    <property type="nucleotide sequence ID" value="NZ_CP071796.1"/>
</dbReference>
<evidence type="ECO:0000313" key="4">
    <source>
        <dbReference type="Proteomes" id="UP000663903"/>
    </source>
</evidence>
<gene>
    <name evidence="3" type="primary">mltB</name>
    <name evidence="3" type="ORF">J1M35_11755</name>
</gene>
<evidence type="ECO:0000313" key="3">
    <source>
        <dbReference type="EMBL" id="QTD43824.1"/>
    </source>
</evidence>
<dbReference type="Proteomes" id="UP000663903">
    <property type="component" value="Chromosome"/>
</dbReference>
<dbReference type="Gene3D" id="1.10.8.350">
    <property type="entry name" value="Bacterial muramidase"/>
    <property type="match status" value="1"/>
</dbReference>
<dbReference type="InterPro" id="IPR043426">
    <property type="entry name" value="MltB-like"/>
</dbReference>
<reference evidence="3" key="1">
    <citation type="submission" date="2021-03" db="EMBL/GenBank/DDBJ databases">
        <title>Ottowia sp. 27C isolated from the cloaca of a Giant Asian pond turtle (Heosemys grandis).</title>
        <authorList>
            <person name="Spergser J."/>
            <person name="Busse H.-J."/>
        </authorList>
    </citation>
    <scope>NUCLEOTIDE SEQUENCE</scope>
    <source>
        <strain evidence="3">27C</strain>
    </source>
</reference>
<proteinExistence type="predicted"/>
<sequence length="365" mass="40051">MTAPHSFDRRRAIATLCIAAGALPTSAGAQNGSRRSRAERAPGIPYAERADAMRFADDMAARRGLPPDWVRAAMGQAMYLPGVPRLMLPPARGTAKNWRAYRSRFIDPVRIRAGARFWERNRATLARAQAEFGVPPEIIVGIVGVETIYGQNMGHFRVIDALATLTFDFPPQHPRAQARQAFFQDELEQFLSLSYRTGMDPLQPVGSYAGAMGMPQFMPSSWVKHAIDFDGDGRIDLWNSEADVIGSVAHYFKGHGWQPGLPTHYGVRLSPEAQMDALLAPDIQPSFSTDSFAAKGAVPLGDGLSHPGKFALIELQNGDPSVPGNEPVYVAGTENFYVITRYNWSSYYAMAVIELGREVVALVAR</sequence>
<dbReference type="PANTHER" id="PTHR30163">
    <property type="entry name" value="MEMBRANE-BOUND LYTIC MUREIN TRANSGLYCOSYLASE B"/>
    <property type="match status" value="1"/>
</dbReference>
<dbReference type="SUPFAM" id="SSF53955">
    <property type="entry name" value="Lysozyme-like"/>
    <property type="match status" value="1"/>
</dbReference>
<dbReference type="InterPro" id="IPR031304">
    <property type="entry name" value="SLT_2"/>
</dbReference>
<dbReference type="AlphaFoldDB" id="A0A975CE27"/>
<feature type="active site" evidence="1">
    <location>
        <position position="146"/>
    </location>
</feature>
<organism evidence="3 4">
    <name type="scientific">Ottowia testudinis</name>
    <dbReference type="NCBI Taxonomy" id="2816950"/>
    <lineage>
        <taxon>Bacteria</taxon>
        <taxon>Pseudomonadati</taxon>
        <taxon>Pseudomonadota</taxon>
        <taxon>Betaproteobacteria</taxon>
        <taxon>Burkholderiales</taxon>
        <taxon>Comamonadaceae</taxon>
        <taxon>Ottowia</taxon>
    </lineage>
</organism>
<feature type="domain" description="Transglycosylase SLT" evidence="2">
    <location>
        <begin position="50"/>
        <end position="356"/>
    </location>
</feature>
<dbReference type="Pfam" id="PF13406">
    <property type="entry name" value="SLT_2"/>
    <property type="match status" value="1"/>
</dbReference>
<dbReference type="InterPro" id="IPR023346">
    <property type="entry name" value="Lysozyme-like_dom_sf"/>
</dbReference>
<name>A0A975CE27_9BURK</name>
<dbReference type="InterPro" id="IPR011757">
    <property type="entry name" value="Lytic_transglycosylase_MltB"/>
</dbReference>
<dbReference type="PANTHER" id="PTHR30163:SF9">
    <property type="entry name" value="MEMBRANE-BOUND LYTIC MUREIN TRANSGLYCOSYLASE B"/>
    <property type="match status" value="1"/>
</dbReference>
<accession>A0A975CE27</accession>
<dbReference type="InterPro" id="IPR006311">
    <property type="entry name" value="TAT_signal"/>
</dbReference>
<dbReference type="GO" id="GO:0008933">
    <property type="term" value="F:peptidoglycan lytic transglycosylase activity"/>
    <property type="evidence" value="ECO:0007669"/>
    <property type="project" value="TreeGrafter"/>
</dbReference>
<keyword evidence="4" id="KW-1185">Reference proteome</keyword>
<protein>
    <submittedName>
        <fullName evidence="3">Lytic murein transglycosylase B</fullName>
    </submittedName>
</protein>
<dbReference type="CDD" id="cd13399">
    <property type="entry name" value="Slt35-like"/>
    <property type="match status" value="1"/>
</dbReference>
<dbReference type="KEGG" id="otd:J1M35_11755"/>